<proteinExistence type="inferred from homology"/>
<evidence type="ECO:0000256" key="11">
    <source>
        <dbReference type="ARBA" id="ARBA00045901"/>
    </source>
</evidence>
<name>T1HNZ6_RHOPR</name>
<dbReference type="SUPFAM" id="SSF53098">
    <property type="entry name" value="Ribonuclease H-like"/>
    <property type="match status" value="2"/>
</dbReference>
<dbReference type="GO" id="GO:0006139">
    <property type="term" value="P:nucleobase-containing compound metabolic process"/>
    <property type="evidence" value="ECO:0007669"/>
    <property type="project" value="InterPro"/>
</dbReference>
<dbReference type="GO" id="GO:0046872">
    <property type="term" value="F:metal ion binding"/>
    <property type="evidence" value="ECO:0007669"/>
    <property type="project" value="UniProtKB-KW"/>
</dbReference>
<accession>T1HNZ6</accession>
<evidence type="ECO:0000256" key="9">
    <source>
        <dbReference type="ARBA" id="ARBA00040531"/>
    </source>
</evidence>
<evidence type="ECO:0000256" key="4">
    <source>
        <dbReference type="ARBA" id="ARBA00022801"/>
    </source>
</evidence>
<keyword evidence="5" id="KW-0269">Exonuclease</keyword>
<dbReference type="EMBL" id="ACPB03008067">
    <property type="status" value="NOT_ANNOTATED_CDS"/>
    <property type="molecule type" value="Genomic_DNA"/>
</dbReference>
<dbReference type="STRING" id="13249.T1HNZ6"/>
<dbReference type="InterPro" id="IPR012337">
    <property type="entry name" value="RNaseH-like_sf"/>
</dbReference>
<evidence type="ECO:0000259" key="12">
    <source>
        <dbReference type="Pfam" id="PF01612"/>
    </source>
</evidence>
<dbReference type="PANTHER" id="PTHR13620">
    <property type="entry name" value="3-5 EXONUCLEASE"/>
    <property type="match status" value="1"/>
</dbReference>
<comment type="function">
    <text evidence="11">Has exonuclease activity on both single-stranded and duplex templates bearing overhangs, but not blunt ended duplex DNA, and cleaves in a 3'-5' direction. Essential for the formation of DNA replication focal centers. Has an important role in maintaining genome stability.</text>
</comment>
<dbReference type="InterPro" id="IPR051132">
    <property type="entry name" value="3-5_Exonuclease_domain"/>
</dbReference>
<keyword evidence="4" id="KW-0378">Hydrolase</keyword>
<evidence type="ECO:0000313" key="14">
    <source>
        <dbReference type="Proteomes" id="UP000015103"/>
    </source>
</evidence>
<evidence type="ECO:0000256" key="3">
    <source>
        <dbReference type="ARBA" id="ARBA00022723"/>
    </source>
</evidence>
<evidence type="ECO:0000256" key="5">
    <source>
        <dbReference type="ARBA" id="ARBA00022839"/>
    </source>
</evidence>
<evidence type="ECO:0000256" key="2">
    <source>
        <dbReference type="ARBA" id="ARBA00022722"/>
    </source>
</evidence>
<protein>
    <recommendedName>
        <fullName evidence="9">3'-5' exonuclease</fullName>
    </recommendedName>
    <alternativeName>
        <fullName evidence="10">Werner Syndrome-like exonuclease</fullName>
    </alternativeName>
</protein>
<dbReference type="GO" id="GO:0005634">
    <property type="term" value="C:nucleus"/>
    <property type="evidence" value="ECO:0007669"/>
    <property type="project" value="UniProtKB-SubCell"/>
</dbReference>
<dbReference type="OMA" id="NENECYI"/>
<dbReference type="InterPro" id="IPR036397">
    <property type="entry name" value="RNaseH_sf"/>
</dbReference>
<comment type="similarity">
    <text evidence="8">Belongs to the WRNexo family.</text>
</comment>
<dbReference type="Pfam" id="PF01612">
    <property type="entry name" value="DNA_pol_A_exo1"/>
    <property type="match status" value="1"/>
</dbReference>
<evidence type="ECO:0000256" key="6">
    <source>
        <dbReference type="ARBA" id="ARBA00022842"/>
    </source>
</evidence>
<reference evidence="13" key="1">
    <citation type="submission" date="2015-05" db="UniProtKB">
        <authorList>
            <consortium name="EnsemblMetazoa"/>
        </authorList>
    </citation>
    <scope>IDENTIFICATION</scope>
</reference>
<dbReference type="AlphaFoldDB" id="T1HNZ6"/>
<dbReference type="GO" id="GO:0008408">
    <property type="term" value="F:3'-5' exonuclease activity"/>
    <property type="evidence" value="ECO:0007669"/>
    <property type="project" value="InterPro"/>
</dbReference>
<dbReference type="Proteomes" id="UP000015103">
    <property type="component" value="Unassembled WGS sequence"/>
</dbReference>
<evidence type="ECO:0000313" key="13">
    <source>
        <dbReference type="EnsemblMetazoa" id="RPRC005770-PA"/>
    </source>
</evidence>
<dbReference type="CDD" id="cd06141">
    <property type="entry name" value="WRN_exo"/>
    <property type="match status" value="1"/>
</dbReference>
<dbReference type="InterPro" id="IPR002562">
    <property type="entry name" value="3'-5'_exonuclease_dom"/>
</dbReference>
<dbReference type="EnsemblMetazoa" id="RPRC005770-RA">
    <property type="protein sequence ID" value="RPRC005770-PA"/>
    <property type="gene ID" value="RPRC005770"/>
</dbReference>
<dbReference type="GO" id="GO:0003676">
    <property type="term" value="F:nucleic acid binding"/>
    <property type="evidence" value="ECO:0007669"/>
    <property type="project" value="InterPro"/>
</dbReference>
<keyword evidence="14" id="KW-1185">Reference proteome</keyword>
<organism evidence="13 14">
    <name type="scientific">Rhodnius prolixus</name>
    <name type="common">Triatomid bug</name>
    <dbReference type="NCBI Taxonomy" id="13249"/>
    <lineage>
        <taxon>Eukaryota</taxon>
        <taxon>Metazoa</taxon>
        <taxon>Ecdysozoa</taxon>
        <taxon>Arthropoda</taxon>
        <taxon>Hexapoda</taxon>
        <taxon>Insecta</taxon>
        <taxon>Pterygota</taxon>
        <taxon>Neoptera</taxon>
        <taxon>Paraneoptera</taxon>
        <taxon>Hemiptera</taxon>
        <taxon>Heteroptera</taxon>
        <taxon>Panheteroptera</taxon>
        <taxon>Cimicomorpha</taxon>
        <taxon>Reduviidae</taxon>
        <taxon>Triatominae</taxon>
        <taxon>Rhodnius</taxon>
    </lineage>
</organism>
<evidence type="ECO:0000256" key="8">
    <source>
        <dbReference type="ARBA" id="ARBA00037949"/>
    </source>
</evidence>
<keyword evidence="7" id="KW-0539">Nucleus</keyword>
<dbReference type="InParanoid" id="T1HNZ6"/>
<evidence type="ECO:0000256" key="1">
    <source>
        <dbReference type="ARBA" id="ARBA00004123"/>
    </source>
</evidence>
<keyword evidence="2" id="KW-0540">Nuclease</keyword>
<dbReference type="VEuPathDB" id="VectorBase:RPRC005770"/>
<sequence length="375" mass="43123">MENTKEKELKLPAWLVKQVNENRHKLGTTEKKPFKNSLFKTNGHIIKKSSEFGKVNNIENGTKVKPVIGKTEKDKKDNNLPLCNFITLHECAVQCEKILNLAELSEELIIGLELDWPSQFKAVISKTSSFHICYGKNLCALFEVGFLNKLPLAFTHLIQHPKVKLVGHNIINDLNKIARDFNFDTKTIIKDNLLKNPENVDLYCEHAWTFKTNLETREIPLDPTTNDNLELKFKGKIYYTSNFVECASFCEQLLNLANSSDELVLGFDQEWPLTRSGWGKVALMQICPNENECYIFHISSLTSLPKVLIYLLKHCKVKLTGLNIKNDIRKLGKDFKLDVFSILNNNIVELCTLANETLHCYERWSLQRLVLNQKK</sequence>
<dbReference type="eggNOG" id="KOG4373">
    <property type="taxonomic scope" value="Eukaryota"/>
</dbReference>
<keyword evidence="3" id="KW-0479">Metal-binding</keyword>
<comment type="subcellular location">
    <subcellularLocation>
        <location evidence="1">Nucleus</location>
    </subcellularLocation>
</comment>
<keyword evidence="6" id="KW-0460">Magnesium</keyword>
<dbReference type="PANTHER" id="PTHR13620:SF109">
    <property type="entry name" value="3'-5' EXONUCLEASE"/>
    <property type="match status" value="1"/>
</dbReference>
<dbReference type="Gene3D" id="3.30.420.10">
    <property type="entry name" value="Ribonuclease H-like superfamily/Ribonuclease H"/>
    <property type="match status" value="2"/>
</dbReference>
<evidence type="ECO:0000256" key="7">
    <source>
        <dbReference type="ARBA" id="ARBA00023242"/>
    </source>
</evidence>
<evidence type="ECO:0000256" key="10">
    <source>
        <dbReference type="ARBA" id="ARBA00042761"/>
    </source>
</evidence>
<feature type="domain" description="3'-5' exonuclease" evidence="12">
    <location>
        <begin position="246"/>
        <end position="370"/>
    </location>
</feature>
<dbReference type="HOGENOM" id="CLU_738336_0_0_1"/>